<dbReference type="SUPFAM" id="SSF50249">
    <property type="entry name" value="Nucleic acid-binding proteins"/>
    <property type="match status" value="1"/>
</dbReference>
<gene>
    <name evidence="4" type="ORF">FHS24_000637</name>
</gene>
<proteinExistence type="inferred from homology"/>
<dbReference type="CDD" id="cd04496">
    <property type="entry name" value="SSB_OBF"/>
    <property type="match status" value="1"/>
</dbReference>
<dbReference type="NCBIfam" id="TIGR00621">
    <property type="entry name" value="ssb"/>
    <property type="match status" value="1"/>
</dbReference>
<dbReference type="AlphaFoldDB" id="A0A839TCJ1"/>
<evidence type="ECO:0000313" key="4">
    <source>
        <dbReference type="EMBL" id="MBB3106146.1"/>
    </source>
</evidence>
<keyword evidence="2" id="KW-0235">DNA replication</keyword>
<keyword evidence="5" id="KW-1185">Reference proteome</keyword>
<dbReference type="InterPro" id="IPR000424">
    <property type="entry name" value="Primosome_PriB/ssb"/>
</dbReference>
<sequence>MRGVNKVMVIGHLGTEPEVHQFANGNRVTNISVATSNQWTDASGQSRESTEWHRIKLFNRLGEVAAEYLNKGSKVYIEGSLRTRKWKDDNGLDRYITEIHASSMQMLGDNSRADTQKPEVVKPIAQHTNLPKPTVMPDYPIDDDIPF</sequence>
<dbReference type="Pfam" id="PF00436">
    <property type="entry name" value="SSB"/>
    <property type="match status" value="1"/>
</dbReference>
<keyword evidence="2" id="KW-0233">DNA recombination</keyword>
<evidence type="ECO:0000256" key="3">
    <source>
        <dbReference type="PIRNR" id="PIRNR002070"/>
    </source>
</evidence>
<name>A0A839TCJ1_9GAMM</name>
<keyword evidence="1 2" id="KW-0238">DNA-binding</keyword>
<dbReference type="HAMAP" id="MF_00984">
    <property type="entry name" value="SSB"/>
    <property type="match status" value="1"/>
</dbReference>
<evidence type="ECO:0000313" key="5">
    <source>
        <dbReference type="Proteomes" id="UP000588111"/>
    </source>
</evidence>
<dbReference type="PANTHER" id="PTHR10302">
    <property type="entry name" value="SINGLE-STRANDED DNA-BINDING PROTEIN"/>
    <property type="match status" value="1"/>
</dbReference>
<dbReference type="PROSITE" id="PS50935">
    <property type="entry name" value="SSB"/>
    <property type="match status" value="1"/>
</dbReference>
<dbReference type="GO" id="GO:0006260">
    <property type="term" value="P:DNA replication"/>
    <property type="evidence" value="ECO:0007669"/>
    <property type="project" value="UniProtKB-UniRule"/>
</dbReference>
<feature type="short sequence motif" description="Important for interaction with partner proteins" evidence="2">
    <location>
        <begin position="142"/>
        <end position="147"/>
    </location>
</feature>
<comment type="subunit">
    <text evidence="2">Homotetramer.</text>
</comment>
<dbReference type="GO" id="GO:0006310">
    <property type="term" value="P:DNA recombination"/>
    <property type="evidence" value="ECO:0007669"/>
    <property type="project" value="UniProtKB-UniRule"/>
</dbReference>
<dbReference type="EMBL" id="JACHXL010000001">
    <property type="protein sequence ID" value="MBB3106146.1"/>
    <property type="molecule type" value="Genomic_DNA"/>
</dbReference>
<comment type="caution">
    <text evidence="2">Lacks conserved residue(s) required for the propagation of feature annotation.</text>
</comment>
<dbReference type="InterPro" id="IPR011344">
    <property type="entry name" value="ssDNA-bd"/>
</dbReference>
<dbReference type="GO" id="GO:0003697">
    <property type="term" value="F:single-stranded DNA binding"/>
    <property type="evidence" value="ECO:0007669"/>
    <property type="project" value="UniProtKB-UniRule"/>
</dbReference>
<evidence type="ECO:0000256" key="2">
    <source>
        <dbReference type="HAMAP-Rule" id="MF_00984"/>
    </source>
</evidence>
<protein>
    <recommendedName>
        <fullName evidence="2 3">Single-stranded DNA-binding protein</fullName>
        <shortName evidence="2">SSB</shortName>
    </recommendedName>
</protein>
<dbReference type="PANTHER" id="PTHR10302:SF27">
    <property type="entry name" value="SINGLE-STRANDED DNA-BINDING PROTEIN"/>
    <property type="match status" value="1"/>
</dbReference>
<evidence type="ECO:0000256" key="1">
    <source>
        <dbReference type="ARBA" id="ARBA00023125"/>
    </source>
</evidence>
<comment type="function">
    <text evidence="2">Plays an important role in DNA replication, recombination and repair. Binds to ssDNA and to an array of partner proteins to recruit them to their sites of action during DNA metabolism.</text>
</comment>
<accession>A0A839TCJ1</accession>
<dbReference type="GO" id="GO:0006281">
    <property type="term" value="P:DNA repair"/>
    <property type="evidence" value="ECO:0007669"/>
    <property type="project" value="UniProtKB-UniRule"/>
</dbReference>
<keyword evidence="2" id="KW-0234">DNA repair</keyword>
<dbReference type="PIRSF" id="PIRSF002070">
    <property type="entry name" value="SSB"/>
    <property type="match status" value="1"/>
</dbReference>
<keyword evidence="2" id="KW-0227">DNA damage</keyword>
<dbReference type="GO" id="GO:0009295">
    <property type="term" value="C:nucleoid"/>
    <property type="evidence" value="ECO:0007669"/>
    <property type="project" value="TreeGrafter"/>
</dbReference>
<dbReference type="Gene3D" id="2.40.50.140">
    <property type="entry name" value="Nucleic acid-binding proteins"/>
    <property type="match status" value="1"/>
</dbReference>
<dbReference type="InterPro" id="IPR012340">
    <property type="entry name" value="NA-bd_OB-fold"/>
</dbReference>
<dbReference type="Proteomes" id="UP000588111">
    <property type="component" value="Unassembled WGS sequence"/>
</dbReference>
<comment type="caution">
    <text evidence="4">The sequence shown here is derived from an EMBL/GenBank/DDBJ whole genome shotgun (WGS) entry which is preliminary data.</text>
</comment>
<organism evidence="4 5">
    <name type="scientific">Psychrobacter luti</name>
    <dbReference type="NCBI Taxonomy" id="198481"/>
    <lineage>
        <taxon>Bacteria</taxon>
        <taxon>Pseudomonadati</taxon>
        <taxon>Pseudomonadota</taxon>
        <taxon>Gammaproteobacteria</taxon>
        <taxon>Moraxellales</taxon>
        <taxon>Moraxellaceae</taxon>
        <taxon>Psychrobacter</taxon>
    </lineage>
</organism>
<reference evidence="4 5" key="1">
    <citation type="submission" date="2020-08" db="EMBL/GenBank/DDBJ databases">
        <title>Genomic Encyclopedia of Type Strains, Phase III (KMG-III): the genomes of soil and plant-associated and newly described type strains.</title>
        <authorList>
            <person name="Whitman W."/>
        </authorList>
    </citation>
    <scope>NUCLEOTIDE SEQUENCE [LARGE SCALE GENOMIC DNA]</scope>
    <source>
        <strain evidence="4 5">CECT 5885</strain>
    </source>
</reference>